<evidence type="ECO:0000256" key="2">
    <source>
        <dbReference type="ARBA" id="ARBA00005420"/>
    </source>
</evidence>
<evidence type="ECO:0000256" key="10">
    <source>
        <dbReference type="ARBA" id="ARBA00023315"/>
    </source>
</evidence>
<evidence type="ECO:0000256" key="6">
    <source>
        <dbReference type="ARBA" id="ARBA00022824"/>
    </source>
</evidence>
<dbReference type="EC" id="2.3.1.-" evidence="11"/>
<dbReference type="CDD" id="cd07987">
    <property type="entry name" value="LPLAT_MGAT-like"/>
    <property type="match status" value="1"/>
</dbReference>
<evidence type="ECO:0000256" key="7">
    <source>
        <dbReference type="ARBA" id="ARBA00022989"/>
    </source>
</evidence>
<keyword evidence="8" id="KW-0443">Lipid metabolism</keyword>
<dbReference type="GO" id="GO:0005789">
    <property type="term" value="C:endoplasmic reticulum membrane"/>
    <property type="evidence" value="ECO:0007669"/>
    <property type="project" value="UniProtKB-SubCell"/>
</dbReference>
<keyword evidence="7 11" id="KW-1133">Transmembrane helix</keyword>
<comment type="similarity">
    <text evidence="2 11">Belongs to the diacylglycerol acyltransferase family.</text>
</comment>
<proteinExistence type="inferred from homology"/>
<sequence length="345" mass="39796">MLNYQIHKNLSNIKWVNVFSPWERQRAYFAVLVWFVLIYPFCCLCQLAPFVLFFTGQWIFLASYACWYYYDKESPKRGGYRDNWFRRLSLHKWFADYFPIRLHKTAELDKKQNYIFGYHPHGILGVGAWSCFGFDGCNASQIFNGIRFSICTLPGNFTAMFRREILLSIGLIESSKESIEYVLGSEERGRAVVIVIGGAAEALEAHPGKHTLTLATRKGFVREALKTGAHLVPVYAFGENDIYKQIDNPEGSVLRKMQEWGKKKMGISLPLIYGRGYFQMALGLLPINANVNVVVGKPIEVTKTETPEKEVVDRIHKKYMEELANLFDEHKERFGVSKETRLIFQ</sequence>
<dbReference type="InterPro" id="IPR007130">
    <property type="entry name" value="DAGAT"/>
</dbReference>
<organism evidence="12 13">
    <name type="scientific">Caenorhabditis nigoni</name>
    <dbReference type="NCBI Taxonomy" id="1611254"/>
    <lineage>
        <taxon>Eukaryota</taxon>
        <taxon>Metazoa</taxon>
        <taxon>Ecdysozoa</taxon>
        <taxon>Nematoda</taxon>
        <taxon>Chromadorea</taxon>
        <taxon>Rhabditida</taxon>
        <taxon>Rhabditina</taxon>
        <taxon>Rhabditomorpha</taxon>
        <taxon>Rhabditoidea</taxon>
        <taxon>Rhabditidae</taxon>
        <taxon>Peloderinae</taxon>
        <taxon>Caenorhabditis</taxon>
    </lineage>
</organism>
<keyword evidence="13" id="KW-1185">Reference proteome</keyword>
<keyword evidence="9 11" id="KW-0472">Membrane</keyword>
<accession>A0A2G5TVQ4</accession>
<reference evidence="13" key="1">
    <citation type="submission" date="2017-10" db="EMBL/GenBank/DDBJ databases">
        <title>Rapid genome shrinkage in a self-fertile nematode reveals novel sperm competition proteins.</title>
        <authorList>
            <person name="Yin D."/>
            <person name="Schwarz E.M."/>
            <person name="Thomas C.G."/>
            <person name="Felde R.L."/>
            <person name="Korf I.F."/>
            <person name="Cutter A.D."/>
            <person name="Schartner C.M."/>
            <person name="Ralston E.J."/>
            <person name="Meyer B.J."/>
            <person name="Haag E.S."/>
        </authorList>
    </citation>
    <scope>NUCLEOTIDE SEQUENCE [LARGE SCALE GENOMIC DNA]</scope>
    <source>
        <strain evidence="13">JU1422</strain>
    </source>
</reference>
<name>A0A2G5TVQ4_9PELO</name>
<gene>
    <name evidence="12" type="primary">Cni-dgat-2</name>
    <name evidence="12" type="synonym">Cnig_chr_V.g22070</name>
    <name evidence="12" type="ORF">B9Z55_022070</name>
</gene>
<keyword evidence="10" id="KW-0012">Acyltransferase</keyword>
<evidence type="ECO:0000256" key="3">
    <source>
        <dbReference type="ARBA" id="ARBA00022516"/>
    </source>
</evidence>
<comment type="subcellular location">
    <subcellularLocation>
        <location evidence="1 11">Endoplasmic reticulum membrane</location>
        <topology evidence="1 11">Multi-pass membrane protein</topology>
    </subcellularLocation>
</comment>
<evidence type="ECO:0000256" key="5">
    <source>
        <dbReference type="ARBA" id="ARBA00022692"/>
    </source>
</evidence>
<evidence type="ECO:0000313" key="12">
    <source>
        <dbReference type="EMBL" id="PIC31016.1"/>
    </source>
</evidence>
<evidence type="ECO:0000256" key="8">
    <source>
        <dbReference type="ARBA" id="ARBA00023098"/>
    </source>
</evidence>
<evidence type="ECO:0000313" key="13">
    <source>
        <dbReference type="Proteomes" id="UP000230233"/>
    </source>
</evidence>
<evidence type="ECO:0000256" key="11">
    <source>
        <dbReference type="RuleBase" id="RU367023"/>
    </source>
</evidence>
<keyword evidence="5 11" id="KW-0812">Transmembrane</keyword>
<feature type="transmembrane region" description="Helical" evidence="11">
    <location>
        <begin position="27"/>
        <end position="44"/>
    </location>
</feature>
<dbReference type="GO" id="GO:0004144">
    <property type="term" value="F:diacylglycerol O-acyltransferase activity"/>
    <property type="evidence" value="ECO:0007669"/>
    <property type="project" value="TreeGrafter"/>
</dbReference>
<dbReference type="EMBL" id="PDUG01000005">
    <property type="protein sequence ID" value="PIC31016.1"/>
    <property type="molecule type" value="Genomic_DNA"/>
</dbReference>
<evidence type="ECO:0000256" key="4">
    <source>
        <dbReference type="ARBA" id="ARBA00022679"/>
    </source>
</evidence>
<dbReference type="Pfam" id="PF03982">
    <property type="entry name" value="DAGAT"/>
    <property type="match status" value="1"/>
</dbReference>
<comment type="caution">
    <text evidence="12">The sequence shown here is derived from an EMBL/GenBank/DDBJ whole genome shotgun (WGS) entry which is preliminary data.</text>
</comment>
<dbReference type="Proteomes" id="UP000230233">
    <property type="component" value="Chromosome V"/>
</dbReference>
<keyword evidence="3" id="KW-0444">Lipid biosynthesis</keyword>
<dbReference type="PANTHER" id="PTHR12317:SF37">
    <property type="entry name" value="ACYLTRANSFERASE"/>
    <property type="match status" value="1"/>
</dbReference>
<comment type="caution">
    <text evidence="11">Lacks conserved residue(s) required for the propagation of feature annotation.</text>
</comment>
<dbReference type="PANTHER" id="PTHR12317">
    <property type="entry name" value="DIACYLGLYCEROL O-ACYLTRANSFERASE"/>
    <property type="match status" value="1"/>
</dbReference>
<keyword evidence="6 11" id="KW-0256">Endoplasmic reticulum</keyword>
<dbReference type="OrthoDB" id="264532at2759"/>
<keyword evidence="4 11" id="KW-0808">Transferase</keyword>
<evidence type="ECO:0000256" key="1">
    <source>
        <dbReference type="ARBA" id="ARBA00004477"/>
    </source>
</evidence>
<dbReference type="GO" id="GO:0019432">
    <property type="term" value="P:triglyceride biosynthetic process"/>
    <property type="evidence" value="ECO:0007669"/>
    <property type="project" value="TreeGrafter"/>
</dbReference>
<dbReference type="STRING" id="1611254.A0A2G5TVQ4"/>
<protein>
    <recommendedName>
        <fullName evidence="11">Acyltransferase</fullName>
        <ecNumber evidence="11">2.3.1.-</ecNumber>
    </recommendedName>
</protein>
<evidence type="ECO:0000256" key="9">
    <source>
        <dbReference type="ARBA" id="ARBA00023136"/>
    </source>
</evidence>
<dbReference type="AlphaFoldDB" id="A0A2G5TVQ4"/>